<accession>A0ABD0J7C3</accession>
<dbReference type="Proteomes" id="UP001519460">
    <property type="component" value="Unassembled WGS sequence"/>
</dbReference>
<feature type="non-terminal residue" evidence="1">
    <location>
        <position position="1"/>
    </location>
</feature>
<name>A0ABD0J7C3_9CAEN</name>
<keyword evidence="2" id="KW-1185">Reference proteome</keyword>
<comment type="caution">
    <text evidence="1">The sequence shown here is derived from an EMBL/GenBank/DDBJ whole genome shotgun (WGS) entry which is preliminary data.</text>
</comment>
<organism evidence="1 2">
    <name type="scientific">Batillaria attramentaria</name>
    <dbReference type="NCBI Taxonomy" id="370345"/>
    <lineage>
        <taxon>Eukaryota</taxon>
        <taxon>Metazoa</taxon>
        <taxon>Spiralia</taxon>
        <taxon>Lophotrochozoa</taxon>
        <taxon>Mollusca</taxon>
        <taxon>Gastropoda</taxon>
        <taxon>Caenogastropoda</taxon>
        <taxon>Sorbeoconcha</taxon>
        <taxon>Cerithioidea</taxon>
        <taxon>Batillariidae</taxon>
        <taxon>Batillaria</taxon>
    </lineage>
</organism>
<reference evidence="1 2" key="1">
    <citation type="journal article" date="2023" name="Sci. Data">
        <title>Genome assembly of the Korean intertidal mud-creeper Batillaria attramentaria.</title>
        <authorList>
            <person name="Patra A.K."/>
            <person name="Ho P.T."/>
            <person name="Jun S."/>
            <person name="Lee S.J."/>
            <person name="Kim Y."/>
            <person name="Won Y.J."/>
        </authorList>
    </citation>
    <scope>NUCLEOTIDE SEQUENCE [LARGE SCALE GENOMIC DNA]</scope>
    <source>
        <strain evidence="1">Wonlab-2016</strain>
    </source>
</reference>
<dbReference type="AlphaFoldDB" id="A0ABD0J7C3"/>
<dbReference type="EMBL" id="JACVVK020000589">
    <property type="protein sequence ID" value="KAK7464519.1"/>
    <property type="molecule type" value="Genomic_DNA"/>
</dbReference>
<protein>
    <submittedName>
        <fullName evidence="1">Uncharacterized protein</fullName>
    </submittedName>
</protein>
<evidence type="ECO:0000313" key="2">
    <source>
        <dbReference type="Proteomes" id="UP001519460"/>
    </source>
</evidence>
<sequence length="158" mass="17409">VIQRKVSAGPLSNSTNFELTTPQNIRSSLMKKLILPSRENMKSVAVQAVRQTQIEADSSLVIFLTSLVIKQMLAGLFPWIHAHKDTTGIPVKCSTCGDKVQETLYCSFTGLDFYGPNTESDIVPQNSLQNFPVQFLARVNSESDNGITYTRQGTAQAK</sequence>
<evidence type="ECO:0000313" key="1">
    <source>
        <dbReference type="EMBL" id="KAK7464519.1"/>
    </source>
</evidence>
<proteinExistence type="predicted"/>
<gene>
    <name evidence="1" type="ORF">BaRGS_00037938</name>
</gene>